<protein>
    <submittedName>
        <fullName evidence="6">TlyA family rRNA (Cytidine-2'-O)-methyltransferase</fullName>
    </submittedName>
</protein>
<evidence type="ECO:0000259" key="4">
    <source>
        <dbReference type="Pfam" id="PF01479"/>
    </source>
</evidence>
<evidence type="ECO:0000256" key="3">
    <source>
        <dbReference type="PROSITE-ProRule" id="PRU00182"/>
    </source>
</evidence>
<organism evidence="6 7">
    <name type="scientific">Syntrophomonas wolfei</name>
    <dbReference type="NCBI Taxonomy" id="863"/>
    <lineage>
        <taxon>Bacteria</taxon>
        <taxon>Bacillati</taxon>
        <taxon>Bacillota</taxon>
        <taxon>Clostridia</taxon>
        <taxon>Eubacteriales</taxon>
        <taxon>Syntrophomonadaceae</taxon>
        <taxon>Syntrophomonas</taxon>
    </lineage>
</organism>
<dbReference type="STRING" id="378794.GCA_001570625_02531"/>
<evidence type="ECO:0000256" key="1">
    <source>
        <dbReference type="ARBA" id="ARBA00022884"/>
    </source>
</evidence>
<gene>
    <name evidence="6" type="ORF">DDZ44_08655</name>
</gene>
<keyword evidence="6" id="KW-0489">Methyltransferase</keyword>
<name>A0A354YZ48_9FIRM</name>
<reference evidence="6 7" key="1">
    <citation type="journal article" date="2018" name="Nat. Biotechnol.">
        <title>A standardized bacterial taxonomy based on genome phylogeny substantially revises the tree of life.</title>
        <authorList>
            <person name="Parks D.H."/>
            <person name="Chuvochina M."/>
            <person name="Waite D.W."/>
            <person name="Rinke C."/>
            <person name="Skarshewski A."/>
            <person name="Chaumeil P.A."/>
            <person name="Hugenholtz P."/>
        </authorList>
    </citation>
    <scope>NUCLEOTIDE SEQUENCE [LARGE SCALE GENOMIC DNA]</scope>
    <source>
        <strain evidence="6">UBA10948</strain>
    </source>
</reference>
<dbReference type="AlphaFoldDB" id="A0A354YZ48"/>
<evidence type="ECO:0000313" key="6">
    <source>
        <dbReference type="EMBL" id="HBK53991.1"/>
    </source>
</evidence>
<dbReference type="SUPFAM" id="SSF55174">
    <property type="entry name" value="Alpha-L RNA-binding motif"/>
    <property type="match status" value="1"/>
</dbReference>
<dbReference type="InterPro" id="IPR002877">
    <property type="entry name" value="RNA_MeTrfase_FtsJ_dom"/>
</dbReference>
<dbReference type="Gene3D" id="3.10.290.10">
    <property type="entry name" value="RNA-binding S4 domain"/>
    <property type="match status" value="1"/>
</dbReference>
<dbReference type="SUPFAM" id="SSF53335">
    <property type="entry name" value="S-adenosyl-L-methionine-dependent methyltransferases"/>
    <property type="match status" value="1"/>
</dbReference>
<dbReference type="GO" id="GO:0032259">
    <property type="term" value="P:methylation"/>
    <property type="evidence" value="ECO:0007669"/>
    <property type="project" value="UniProtKB-KW"/>
</dbReference>
<accession>A0A354YZ48</accession>
<keyword evidence="6" id="KW-0808">Transferase</keyword>
<comment type="caution">
    <text evidence="6">The sequence shown here is derived from an EMBL/GenBank/DDBJ whole genome shotgun (WGS) entry which is preliminary data.</text>
</comment>
<comment type="similarity">
    <text evidence="2">Belongs to the TlyA family.</text>
</comment>
<dbReference type="Pfam" id="PF01479">
    <property type="entry name" value="S4"/>
    <property type="match status" value="1"/>
</dbReference>
<dbReference type="Pfam" id="PF01728">
    <property type="entry name" value="FtsJ"/>
    <property type="match status" value="1"/>
</dbReference>
<dbReference type="PROSITE" id="PS50889">
    <property type="entry name" value="S4"/>
    <property type="match status" value="1"/>
</dbReference>
<dbReference type="PANTHER" id="PTHR32319:SF0">
    <property type="entry name" value="BACTERIAL HEMOLYSIN-LIKE PROTEIN"/>
    <property type="match status" value="1"/>
</dbReference>
<dbReference type="NCBIfam" id="TIGR00478">
    <property type="entry name" value="tly"/>
    <property type="match status" value="1"/>
</dbReference>
<dbReference type="Proteomes" id="UP000263273">
    <property type="component" value="Unassembled WGS sequence"/>
</dbReference>
<evidence type="ECO:0000313" key="7">
    <source>
        <dbReference type="Proteomes" id="UP000263273"/>
    </source>
</evidence>
<feature type="non-terminal residue" evidence="6">
    <location>
        <position position="176"/>
    </location>
</feature>
<dbReference type="GO" id="GO:0008168">
    <property type="term" value="F:methyltransferase activity"/>
    <property type="evidence" value="ECO:0007669"/>
    <property type="project" value="UniProtKB-KW"/>
</dbReference>
<dbReference type="CDD" id="cd02440">
    <property type="entry name" value="AdoMet_MTases"/>
    <property type="match status" value="1"/>
</dbReference>
<feature type="domain" description="Ribosomal RNA methyltransferase FtsJ" evidence="5">
    <location>
        <begin position="44"/>
        <end position="176"/>
    </location>
</feature>
<feature type="domain" description="RNA-binding S4" evidence="4">
    <location>
        <begin position="1"/>
        <end position="35"/>
    </location>
</feature>
<dbReference type="CDD" id="cd00165">
    <property type="entry name" value="S4"/>
    <property type="match status" value="1"/>
</dbReference>
<evidence type="ECO:0000259" key="5">
    <source>
        <dbReference type="Pfam" id="PF01728"/>
    </source>
</evidence>
<evidence type="ECO:0000256" key="2">
    <source>
        <dbReference type="ARBA" id="ARBA00029460"/>
    </source>
</evidence>
<dbReference type="GO" id="GO:0003723">
    <property type="term" value="F:RNA binding"/>
    <property type="evidence" value="ECO:0007669"/>
    <property type="project" value="UniProtKB-KW"/>
</dbReference>
<dbReference type="InterPro" id="IPR004538">
    <property type="entry name" value="Hemolysin_A/TlyA"/>
</dbReference>
<keyword evidence="1 3" id="KW-0694">RNA-binding</keyword>
<dbReference type="EMBL" id="DNZF01000190">
    <property type="protein sequence ID" value="HBK53991.1"/>
    <property type="molecule type" value="Genomic_DNA"/>
</dbReference>
<dbReference type="InterPro" id="IPR002942">
    <property type="entry name" value="S4_RNA-bd"/>
</dbReference>
<proteinExistence type="inferred from homology"/>
<dbReference type="InterPro" id="IPR029063">
    <property type="entry name" value="SAM-dependent_MTases_sf"/>
</dbReference>
<feature type="non-terminal residue" evidence="6">
    <location>
        <position position="1"/>
    </location>
</feature>
<dbReference type="Gene3D" id="3.40.50.150">
    <property type="entry name" value="Vaccinia Virus protein VP39"/>
    <property type="match status" value="1"/>
</dbReference>
<dbReference type="PANTHER" id="PTHR32319">
    <property type="entry name" value="BACTERIAL HEMOLYSIN-LIKE PROTEIN"/>
    <property type="match status" value="1"/>
</dbReference>
<dbReference type="InterPro" id="IPR047048">
    <property type="entry name" value="TlyA"/>
</dbReference>
<dbReference type="InterPro" id="IPR036986">
    <property type="entry name" value="S4_RNA-bd_sf"/>
</dbReference>
<sequence>PSREKARAMILAGEVRVNGQMVDKPGTTVDEEARIELKSHLSRYVSRGGFKLEKAIEDFRLDFSQRVVLDIGASTGGYTDCALQHGAIKVFALDVGYGQLDWKLRNDPRVINLERRNIRYFSREELGEAVDIITMDVSFISTTLLFPVIKELLKEDGVIVSLIKPQFEAGRDKVGK</sequence>